<dbReference type="InterPro" id="IPR028651">
    <property type="entry name" value="ING_fam"/>
</dbReference>
<evidence type="ECO:0000256" key="1">
    <source>
        <dbReference type="ARBA" id="ARBA00004123"/>
    </source>
</evidence>
<keyword evidence="4" id="KW-0863">Zinc-finger</keyword>
<organism evidence="10 11">
    <name type="scientific">Lachancea nothofagi CBS 11611</name>
    <dbReference type="NCBI Taxonomy" id="1266666"/>
    <lineage>
        <taxon>Eukaryota</taxon>
        <taxon>Fungi</taxon>
        <taxon>Dikarya</taxon>
        <taxon>Ascomycota</taxon>
        <taxon>Saccharomycotina</taxon>
        <taxon>Saccharomycetes</taxon>
        <taxon>Saccharomycetales</taxon>
        <taxon>Saccharomycetaceae</taxon>
        <taxon>Lachancea</taxon>
    </lineage>
</organism>
<evidence type="ECO:0000256" key="3">
    <source>
        <dbReference type="ARBA" id="ARBA00022723"/>
    </source>
</evidence>
<comment type="similarity">
    <text evidence="2">Belongs to the ING family.</text>
</comment>
<dbReference type="GO" id="GO:0005634">
    <property type="term" value="C:nucleus"/>
    <property type="evidence" value="ECO:0007669"/>
    <property type="project" value="UniProtKB-SubCell"/>
</dbReference>
<evidence type="ECO:0000256" key="8">
    <source>
        <dbReference type="PIRSR" id="PIRSR628651-51"/>
    </source>
</evidence>
<feature type="binding site" evidence="8">
    <location>
        <position position="167"/>
    </location>
    <ligand>
        <name>Zn(2+)</name>
        <dbReference type="ChEBI" id="CHEBI:29105"/>
        <label>2</label>
    </ligand>
</feature>
<dbReference type="CDD" id="cd15505">
    <property type="entry name" value="PHD_ING"/>
    <property type="match status" value="1"/>
</dbReference>
<evidence type="ECO:0000256" key="7">
    <source>
        <dbReference type="PIRSR" id="PIRSR628651-50"/>
    </source>
</evidence>
<evidence type="ECO:0000256" key="6">
    <source>
        <dbReference type="ARBA" id="ARBA00023242"/>
    </source>
</evidence>
<feature type="binding site" evidence="8">
    <location>
        <position position="147"/>
    </location>
    <ligand>
        <name>Zn(2+)</name>
        <dbReference type="ChEBI" id="CHEBI:29105"/>
        <label>1</label>
    </ligand>
</feature>
<feature type="binding site" evidence="8">
    <location>
        <position position="125"/>
    </location>
    <ligand>
        <name>Zn(2+)</name>
        <dbReference type="ChEBI" id="CHEBI:29105"/>
        <label>1</label>
    </ligand>
</feature>
<feature type="site" description="Histone H3K4me3 binding" evidence="7">
    <location>
        <position position="137"/>
    </location>
</feature>
<keyword evidence="11" id="KW-1185">Reference proteome</keyword>
<evidence type="ECO:0000313" key="11">
    <source>
        <dbReference type="Proteomes" id="UP000189911"/>
    </source>
</evidence>
<evidence type="ECO:0000256" key="4">
    <source>
        <dbReference type="ARBA" id="ARBA00022771"/>
    </source>
</evidence>
<proteinExistence type="inferred from homology"/>
<keyword evidence="5 8" id="KW-0862">Zinc</keyword>
<feature type="binding site" evidence="8">
    <location>
        <position position="163"/>
    </location>
    <ligand>
        <name>Zn(2+)</name>
        <dbReference type="ChEBI" id="CHEBI:29105"/>
        <label>2</label>
    </ligand>
</feature>
<name>A0A1G4KNM7_9SACH</name>
<dbReference type="InterPro" id="IPR011011">
    <property type="entry name" value="Znf_FYVE_PHD"/>
</dbReference>
<comment type="subcellular location">
    <subcellularLocation>
        <location evidence="1">Nucleus</location>
    </subcellularLocation>
</comment>
<protein>
    <submittedName>
        <fullName evidence="10">LANO_0H23772g1_1</fullName>
    </submittedName>
</protein>
<feature type="binding site" evidence="8">
    <location>
        <position position="123"/>
    </location>
    <ligand>
        <name>Zn(2+)</name>
        <dbReference type="ChEBI" id="CHEBI:29105"/>
        <label>1</label>
    </ligand>
</feature>
<feature type="site" description="Histone H3K4me3 binding" evidence="7">
    <location>
        <position position="122"/>
    </location>
</feature>
<sequence>MDTDVRYTFLDALDHLPSDLIRSLWTIQGLELREDSDRTFADQESVKEAQNIQREILRHHEWMTFQTQEMQEMADIQARYQAHEGTLEVKSKSAKTQTKSQPKEPLKIKINLKPSHSSEPVYCVCREVSYGAMIACDNLKCPTEWFHYTCVGLTGAPNGKWYCSERCHRQANKKKFMNL</sequence>
<dbReference type="EMBL" id="LT598447">
    <property type="protein sequence ID" value="SCV06176.1"/>
    <property type="molecule type" value="Genomic_DNA"/>
</dbReference>
<feature type="binding site" evidence="8">
    <location>
        <position position="141"/>
    </location>
    <ligand>
        <name>Zn(2+)</name>
        <dbReference type="ChEBI" id="CHEBI:29105"/>
        <label>2</label>
    </ligand>
</feature>
<feature type="site" description="Histone H3K4me3 binding" evidence="7">
    <location>
        <position position="133"/>
    </location>
</feature>
<gene>
    <name evidence="10" type="ORF">LANO_0H23772G</name>
</gene>
<evidence type="ECO:0000256" key="5">
    <source>
        <dbReference type="ARBA" id="ARBA00022833"/>
    </source>
</evidence>
<feature type="binding site" evidence="8">
    <location>
        <position position="150"/>
    </location>
    <ligand>
        <name>Zn(2+)</name>
        <dbReference type="ChEBI" id="CHEBI:29105"/>
        <label>1</label>
    </ligand>
</feature>
<dbReference type="InterPro" id="IPR013083">
    <property type="entry name" value="Znf_RING/FYVE/PHD"/>
</dbReference>
<dbReference type="InterPro" id="IPR001965">
    <property type="entry name" value="Znf_PHD"/>
</dbReference>
<dbReference type="GO" id="GO:0000785">
    <property type="term" value="C:chromatin"/>
    <property type="evidence" value="ECO:0007669"/>
    <property type="project" value="UniProtKB-ARBA"/>
</dbReference>
<reference evidence="11" key="1">
    <citation type="submission" date="2016-03" db="EMBL/GenBank/DDBJ databases">
        <authorList>
            <person name="Devillers Hugo."/>
        </authorList>
    </citation>
    <scope>NUCLEOTIDE SEQUENCE [LARGE SCALE GENOMIC DNA]</scope>
</reference>
<dbReference type="Gene3D" id="3.30.40.10">
    <property type="entry name" value="Zinc/RING finger domain, C3HC4 (zinc finger)"/>
    <property type="match status" value="1"/>
</dbReference>
<feature type="site" description="Histone H3K4me3 binding" evidence="7">
    <location>
        <position position="145"/>
    </location>
</feature>
<dbReference type="Proteomes" id="UP000189911">
    <property type="component" value="Chromosome H"/>
</dbReference>
<evidence type="ECO:0000259" key="9">
    <source>
        <dbReference type="SMART" id="SM00249"/>
    </source>
</evidence>
<dbReference type="PANTHER" id="PTHR10333">
    <property type="entry name" value="INHIBITOR OF GROWTH PROTEIN"/>
    <property type="match status" value="1"/>
</dbReference>
<dbReference type="SUPFAM" id="SSF57903">
    <property type="entry name" value="FYVE/PHD zinc finger"/>
    <property type="match status" value="1"/>
</dbReference>
<dbReference type="SMART" id="SM00249">
    <property type="entry name" value="PHD"/>
    <property type="match status" value="1"/>
</dbReference>
<dbReference type="OrthoDB" id="5411773at2759"/>
<feature type="domain" description="Zinc finger PHD-type" evidence="9">
    <location>
        <begin position="122"/>
        <end position="168"/>
    </location>
</feature>
<feature type="binding site" evidence="8">
    <location>
        <position position="136"/>
    </location>
    <ligand>
        <name>Zn(2+)</name>
        <dbReference type="ChEBI" id="CHEBI:29105"/>
        <label>2</label>
    </ligand>
</feature>
<keyword evidence="6" id="KW-0539">Nucleus</keyword>
<dbReference type="FunFam" id="3.30.40.10:FF:000569">
    <property type="entry name" value="Chromatin modification-related protein"/>
    <property type="match status" value="1"/>
</dbReference>
<dbReference type="GO" id="GO:0008270">
    <property type="term" value="F:zinc ion binding"/>
    <property type="evidence" value="ECO:0007669"/>
    <property type="project" value="UniProtKB-KW"/>
</dbReference>
<evidence type="ECO:0000256" key="2">
    <source>
        <dbReference type="ARBA" id="ARBA00010210"/>
    </source>
</evidence>
<evidence type="ECO:0000313" key="10">
    <source>
        <dbReference type="EMBL" id="SCV06176.1"/>
    </source>
</evidence>
<dbReference type="AlphaFoldDB" id="A0A1G4KNM7"/>
<accession>A0A1G4KNM7</accession>
<keyword evidence="3 8" id="KW-0479">Metal-binding</keyword>